<evidence type="ECO:0000256" key="2">
    <source>
        <dbReference type="ARBA" id="ARBA00005654"/>
    </source>
</evidence>
<evidence type="ECO:0000259" key="16">
    <source>
        <dbReference type="Pfam" id="PF17975"/>
    </source>
</evidence>
<evidence type="ECO:0000256" key="10">
    <source>
        <dbReference type="ARBA" id="ARBA00023284"/>
    </source>
</evidence>
<keyword evidence="9 14" id="KW-1015">Disulfide bond</keyword>
<dbReference type="InterPro" id="IPR054158">
    <property type="entry name" value="RNR-II_ins_dom"/>
</dbReference>
<keyword evidence="10" id="KW-0676">Redox-active center</keyword>
<evidence type="ECO:0000256" key="14">
    <source>
        <dbReference type="PIRSR" id="PIRSR613345-2"/>
    </source>
</evidence>
<dbReference type="Gene3D" id="3.20.70.20">
    <property type="match status" value="1"/>
</dbReference>
<feature type="active site" evidence="13">
    <location>
        <position position="375"/>
    </location>
</feature>
<dbReference type="GO" id="GO:0004748">
    <property type="term" value="F:ribonucleoside-diphosphate reductase activity, thioredoxin disulfide as acceptor"/>
    <property type="evidence" value="ECO:0007669"/>
    <property type="project" value="InterPro"/>
</dbReference>
<evidence type="ECO:0000256" key="3">
    <source>
        <dbReference type="ARBA" id="ARBA00012275"/>
    </source>
</evidence>
<keyword evidence="5" id="KW-0021">Allosteric enzyme</keyword>
<dbReference type="PATRIC" id="fig|1286171.3.peg.82"/>
<evidence type="ECO:0000256" key="6">
    <source>
        <dbReference type="ARBA" id="ARBA00022628"/>
    </source>
</evidence>
<dbReference type="InterPro" id="IPR013345">
    <property type="entry name" value="RTP_Rdtase_AdoCbl-dep"/>
</dbReference>
<dbReference type="InterPro" id="IPR000788">
    <property type="entry name" value="RNR_lg_C"/>
</dbReference>
<evidence type="ECO:0000256" key="1">
    <source>
        <dbReference type="ARBA" id="ARBA00001922"/>
    </source>
</evidence>
<evidence type="ECO:0000256" key="5">
    <source>
        <dbReference type="ARBA" id="ARBA00022533"/>
    </source>
</evidence>
<dbReference type="Pfam" id="PF21995">
    <property type="entry name" value="RNR-II_ins_dom"/>
    <property type="match status" value="1"/>
</dbReference>
<gene>
    <name evidence="18" type="primary">rtpR</name>
    <name evidence="18" type="ORF">EAL2_c01150</name>
</gene>
<dbReference type="GO" id="GO:0000166">
    <property type="term" value="F:nucleotide binding"/>
    <property type="evidence" value="ECO:0007669"/>
    <property type="project" value="InterPro"/>
</dbReference>
<keyword evidence="8 18" id="KW-0560">Oxidoreductase</keyword>
<accession>W8T140</accession>
<feature type="domain" description="B12-dependent ribonucleotide reductase insertion" evidence="17">
    <location>
        <begin position="174"/>
        <end position="249"/>
    </location>
</feature>
<keyword evidence="19" id="KW-1185">Reference proteome</keyword>
<evidence type="ECO:0000313" key="19">
    <source>
        <dbReference type="Proteomes" id="UP000019591"/>
    </source>
</evidence>
<dbReference type="Pfam" id="PF02867">
    <property type="entry name" value="Ribonuc_red_lgC"/>
    <property type="match status" value="1"/>
</dbReference>
<evidence type="ECO:0000256" key="4">
    <source>
        <dbReference type="ARBA" id="ARBA00021063"/>
    </source>
</evidence>
<evidence type="ECO:0000259" key="17">
    <source>
        <dbReference type="Pfam" id="PF21995"/>
    </source>
</evidence>
<dbReference type="OrthoDB" id="9763270at2"/>
<evidence type="ECO:0000256" key="12">
    <source>
        <dbReference type="ARBA" id="ARBA00048987"/>
    </source>
</evidence>
<dbReference type="EMBL" id="CP007452">
    <property type="protein sequence ID" value="AHM55449.1"/>
    <property type="molecule type" value="Genomic_DNA"/>
</dbReference>
<dbReference type="Gene3D" id="3.90.1390.10">
    <property type="entry name" value="b-12 dependent (class ii) ribonucleotide reductase, chain A, domain 3"/>
    <property type="match status" value="1"/>
</dbReference>
<name>W8T140_PEPAC</name>
<sequence length="673" mass="77230">MSENIKLSDDFLKKYRDAESPLDSLGRFIFYRTYSRWIEEQGRMERWWECVRRSVDYNCSLAETSDEEAQELFDNMYNMRQFIAGRTLWIGGTEMARRYPLSNYNCAFIVMDDIDCFREIFYMLMLGCGVGIRILKRDAERLPKFRSNFEVTHMPYAPVEAGKRKDNTSLEFTGSESAIIRAGDSREGWTGALDAFIRLCTQNEYKGIRQIAFDYDSVRRKGERLKTFGGVASGHKTLLDMISKIEAIIKSGAGSENDSRQLQPVELLDILNIIGENVSVGGVRRAAQMIMFDGDDDECIAAKSELYSMNSGELELNADVGHRRMSNNSIFYERRPSDEELDRHFDMIRLSGEPGFINAKAARIRRKNFQGLNPCGEVLLDSRGVCNLTTVNVYAFVNAEGQLDEEALSKAQRLSVRAACRMANAQLELSRWDYVSRRDRLVGCSLTGWQDMVNAASLAYKDQVRLLRELRMIAHSEATEYSHRLGKKAPLLVTTVKPEGTLSQMAGVSSGVHYAHSQHYIRRIRISKDDPMTRLYKEKGYVVSDDDTQGLCCVEFPVRSQPGKTKLDVNAIDQLENYKLFMKNYVDHNTSITVHVRKSEWNGVKEWVRSNWNEVVALSFMPLEEELYPLMPYEAITNTEYDERVFGIAVVKERDLERLERFKTMPMECCSIE</sequence>
<evidence type="ECO:0000256" key="9">
    <source>
        <dbReference type="ARBA" id="ARBA00023157"/>
    </source>
</evidence>
<dbReference type="NCBIfam" id="TIGR02505">
    <property type="entry name" value="RTPR"/>
    <property type="match status" value="1"/>
</dbReference>
<dbReference type="GO" id="GO:0008998">
    <property type="term" value="F:ribonucleoside-triphosphate reductase (thioredoxin) activity"/>
    <property type="evidence" value="ECO:0007669"/>
    <property type="project" value="UniProtKB-EC"/>
</dbReference>
<dbReference type="SUPFAM" id="SSF51998">
    <property type="entry name" value="PFL-like glycyl radical enzymes"/>
    <property type="match status" value="1"/>
</dbReference>
<proteinExistence type="inferred from homology"/>
<comment type="catalytic activity">
    <reaction evidence="12">
        <text>a 2'-deoxyribonucleoside 5'-triphosphate + [thioredoxin]-disulfide + H2O = a ribonucleoside 5'-triphosphate + [thioredoxin]-dithiol</text>
        <dbReference type="Rhea" id="RHEA:12701"/>
        <dbReference type="Rhea" id="RHEA-COMP:10698"/>
        <dbReference type="Rhea" id="RHEA-COMP:10700"/>
        <dbReference type="ChEBI" id="CHEBI:15377"/>
        <dbReference type="ChEBI" id="CHEBI:29950"/>
        <dbReference type="ChEBI" id="CHEBI:50058"/>
        <dbReference type="ChEBI" id="CHEBI:61557"/>
        <dbReference type="ChEBI" id="CHEBI:61560"/>
        <dbReference type="EC" id="1.17.4.2"/>
    </reaction>
</comment>
<keyword evidence="11" id="KW-0170">Cobalt</keyword>
<dbReference type="HOGENOM" id="CLU_002384_0_0_9"/>
<evidence type="ECO:0000256" key="13">
    <source>
        <dbReference type="PIRSR" id="PIRSR613345-1"/>
    </source>
</evidence>
<dbReference type="PANTHER" id="PTHR43371:SF1">
    <property type="entry name" value="RIBONUCLEOSIDE-DIPHOSPHATE REDUCTASE"/>
    <property type="match status" value="1"/>
</dbReference>
<dbReference type="PANTHER" id="PTHR43371">
    <property type="entry name" value="VITAMIN B12-DEPENDENT RIBONUCLEOTIDE REDUCTASE"/>
    <property type="match status" value="1"/>
</dbReference>
<comment type="cofactor">
    <cofactor evidence="1">
        <name>adenosylcob(III)alamin</name>
        <dbReference type="ChEBI" id="CHEBI:18408"/>
    </cofactor>
</comment>
<dbReference type="AlphaFoldDB" id="W8T140"/>
<dbReference type="Proteomes" id="UP000019591">
    <property type="component" value="Chromosome"/>
</dbReference>
<dbReference type="STRING" id="1286171.EAL2_c01150"/>
<feature type="disulfide bond" description="Redox-active" evidence="14">
    <location>
        <begin position="106"/>
        <end position="386"/>
    </location>
</feature>
<feature type="domain" description="Ribonucleotide reductase large subunit C-terminal" evidence="15">
    <location>
        <begin position="369"/>
        <end position="488"/>
    </location>
</feature>
<dbReference type="Gene3D" id="3.30.1620.10">
    <property type="entry name" value="b-12 dependent (class ii) ribonucleotide reductase, Chain A, Domain 2"/>
    <property type="match status" value="1"/>
</dbReference>
<evidence type="ECO:0000256" key="11">
    <source>
        <dbReference type="ARBA" id="ARBA00023285"/>
    </source>
</evidence>
<organism evidence="18 19">
    <name type="scientific">Peptoclostridium acidaminophilum DSM 3953</name>
    <dbReference type="NCBI Taxonomy" id="1286171"/>
    <lineage>
        <taxon>Bacteria</taxon>
        <taxon>Bacillati</taxon>
        <taxon>Bacillota</taxon>
        <taxon>Clostridia</taxon>
        <taxon>Peptostreptococcales</taxon>
        <taxon>Peptoclostridiaceae</taxon>
        <taxon>Peptoclostridium</taxon>
    </lineage>
</organism>
<comment type="similarity">
    <text evidence="2">Belongs to the class II ribonucleoside-triphosphate reductase family.</text>
</comment>
<dbReference type="GO" id="GO:0006260">
    <property type="term" value="P:DNA replication"/>
    <property type="evidence" value="ECO:0007669"/>
    <property type="project" value="UniProtKB-KW"/>
</dbReference>
<keyword evidence="6" id="KW-0846">Cobalamin</keyword>
<evidence type="ECO:0000256" key="8">
    <source>
        <dbReference type="ARBA" id="ARBA00023002"/>
    </source>
</evidence>
<dbReference type="InterPro" id="IPR040763">
    <property type="entry name" value="RNR_alpha_hel"/>
</dbReference>
<dbReference type="GO" id="GO:0031419">
    <property type="term" value="F:cobalamin binding"/>
    <property type="evidence" value="ECO:0007669"/>
    <property type="project" value="UniProtKB-KW"/>
</dbReference>
<protein>
    <recommendedName>
        <fullName evidence="4">Adenosylcobalamin-dependent ribonucleoside-triphosphate reductase</fullName>
        <ecNumber evidence="3">1.17.4.2</ecNumber>
    </recommendedName>
</protein>
<dbReference type="eggNOG" id="COG0209">
    <property type="taxonomic scope" value="Bacteria"/>
</dbReference>
<feature type="domain" description="Ribonucleotide reductase alpha-helical" evidence="16">
    <location>
        <begin position="7"/>
        <end position="93"/>
    </location>
</feature>
<feature type="active site" evidence="13">
    <location>
        <position position="377"/>
    </location>
</feature>
<dbReference type="KEGG" id="eac:EAL2_c01150"/>
<dbReference type="RefSeq" id="WP_051489051.1">
    <property type="nucleotide sequence ID" value="NZ_CP007452.1"/>
</dbReference>
<reference evidence="18 19" key="1">
    <citation type="journal article" date="2014" name="Genome Announc.">
        <title>Complete Genome Sequence of Amino Acid-Utilizing Eubacterium acidaminophilum al-2 (DSM 3953).</title>
        <authorList>
            <person name="Poehlein A."/>
            <person name="Andreesen J.R."/>
            <person name="Daniel R."/>
        </authorList>
    </citation>
    <scope>NUCLEOTIDE SEQUENCE [LARGE SCALE GENOMIC DNA]</scope>
    <source>
        <strain evidence="18 19">DSM 3953</strain>
    </source>
</reference>
<dbReference type="EC" id="1.17.4.2" evidence="3"/>
<evidence type="ECO:0000256" key="7">
    <source>
        <dbReference type="ARBA" id="ARBA00022705"/>
    </source>
</evidence>
<evidence type="ECO:0000259" key="15">
    <source>
        <dbReference type="Pfam" id="PF02867"/>
    </source>
</evidence>
<dbReference type="Pfam" id="PF17975">
    <property type="entry name" value="RNR_Alpha"/>
    <property type="match status" value="1"/>
</dbReference>
<evidence type="ECO:0000313" key="18">
    <source>
        <dbReference type="EMBL" id="AHM55449.1"/>
    </source>
</evidence>
<keyword evidence="7" id="KW-0235">DNA replication</keyword>
<dbReference type="InterPro" id="IPR050862">
    <property type="entry name" value="RdRp_reductase_class-2"/>
</dbReference>